<evidence type="ECO:0000313" key="2">
    <source>
        <dbReference type="EMBL" id="MCC4214649.1"/>
    </source>
</evidence>
<reference evidence="2 3" key="1">
    <citation type="submission" date="2021-11" db="EMBL/GenBank/DDBJ databases">
        <title>Seasonal and diel survey of microbial diversity of the Tyrrhenian coast.</title>
        <authorList>
            <person name="Gattoni G."/>
            <person name="Corral P."/>
        </authorList>
    </citation>
    <scope>NUCLEOTIDE SEQUENCE [LARGE SCALE GENOMIC DNA]</scope>
    <source>
        <strain evidence="2 3">Mr9</strain>
    </source>
</reference>
<accession>A0ABS8GXA4</accession>
<comment type="caution">
    <text evidence="2">The sequence shown here is derived from an EMBL/GenBank/DDBJ whole genome shotgun (WGS) entry which is preliminary data.</text>
</comment>
<feature type="chain" id="PRO_5046190347" evidence="1">
    <location>
        <begin position="19"/>
        <end position="136"/>
    </location>
</feature>
<protein>
    <submittedName>
        <fullName evidence="2">DUF2141 domain-containing protein</fullName>
    </submittedName>
</protein>
<evidence type="ECO:0000313" key="3">
    <source>
        <dbReference type="Proteomes" id="UP001197770"/>
    </source>
</evidence>
<gene>
    <name evidence="2" type="ORF">LLW17_18140</name>
</gene>
<dbReference type="RefSeq" id="WP_228231704.1">
    <property type="nucleotide sequence ID" value="NZ_JAJGMW010000035.1"/>
</dbReference>
<keyword evidence="3" id="KW-1185">Reference proteome</keyword>
<proteinExistence type="predicted"/>
<evidence type="ECO:0000256" key="1">
    <source>
        <dbReference type="SAM" id="SignalP"/>
    </source>
</evidence>
<keyword evidence="1" id="KW-0732">Signal</keyword>
<sequence>MKTLITICLIALSLNAFSQEPVKLEVKVTNATTDEGTVQFGLYTQDNFMKAPPLKSASSLIKDGKASVVFENLEPGIYAVISFHDANANNKMDFEANGMPKESYGTSNNSMTMGPPSWEDSKFEIGNESVSIEIRF</sequence>
<name>A0ABS8GXA4_9FLAO</name>
<feature type="signal peptide" evidence="1">
    <location>
        <begin position="1"/>
        <end position="18"/>
    </location>
</feature>
<dbReference type="InterPro" id="IPR018673">
    <property type="entry name" value="DUF2141"/>
</dbReference>
<dbReference type="Proteomes" id="UP001197770">
    <property type="component" value="Unassembled WGS sequence"/>
</dbReference>
<organism evidence="2 3">
    <name type="scientific">Leeuwenhoekiella parthenopeia</name>
    <dbReference type="NCBI Taxonomy" id="2890320"/>
    <lineage>
        <taxon>Bacteria</taxon>
        <taxon>Pseudomonadati</taxon>
        <taxon>Bacteroidota</taxon>
        <taxon>Flavobacteriia</taxon>
        <taxon>Flavobacteriales</taxon>
        <taxon>Flavobacteriaceae</taxon>
        <taxon>Leeuwenhoekiella</taxon>
    </lineage>
</organism>
<dbReference type="Pfam" id="PF09912">
    <property type="entry name" value="DUF2141"/>
    <property type="match status" value="1"/>
</dbReference>
<dbReference type="EMBL" id="JAJGMW010000035">
    <property type="protein sequence ID" value="MCC4214649.1"/>
    <property type="molecule type" value="Genomic_DNA"/>
</dbReference>